<dbReference type="EMBL" id="VFWZ01000002">
    <property type="protein sequence ID" value="TPN86958.1"/>
    <property type="molecule type" value="Genomic_DNA"/>
</dbReference>
<evidence type="ECO:0000256" key="3">
    <source>
        <dbReference type="ARBA" id="ARBA00022723"/>
    </source>
</evidence>
<dbReference type="EC" id="6.5.1.8" evidence="1"/>
<keyword evidence="6 10" id="KW-0342">GTP-binding</keyword>
<evidence type="ECO:0000256" key="6">
    <source>
        <dbReference type="ARBA" id="ARBA00023134"/>
    </source>
</evidence>
<dbReference type="PANTHER" id="PTHR43749">
    <property type="entry name" value="RNA-SPLICING LIGASE RTCB"/>
    <property type="match status" value="1"/>
</dbReference>
<comment type="caution">
    <text evidence="12">The sequence shown here is derived from an EMBL/GenBank/DDBJ whole genome shotgun (WGS) entry which is preliminary data.</text>
</comment>
<sequence length="461" mass="51708">MENKTNITGKTLISLGFRSGKWFPEAIQHINQNQLQGEAMHAYLEQFKSPPIVDLHKEATAFAVNIKAENELEESNVNTVIASMDTLMKTPTLVSGAIMPDACPTGPNGTIPVGGVAVAKNAIHPGMHSADICCSVMLTDFGKTDPKKVLDAAHQNTHFGPGGRDRNTQYKFPSALLKDFEGNYMLNNEKMIQAARSHLGTQGDGNHFLFVGKSKKTGNTMMITHHGSRGVGANLYTKGMKIAERFRKEISPETLKQNAWIPFDTEEGQQYWEALQIIRKWTKTNHEVLHNATLQALNIDGWDRYWNEHNFVFKDQDLFYHAKGATPLDDKFMPDITGPRLIPLNMSEPVLIVNGETTATNLGFAPHGAGRNVSRTQHRKSKVGKTFEEVFYEETQGLDVRFFSKEIDITELPSAYKNAETVRNQMNEFGLGTVEDEVLPYGCIMAGDWQKNAPWRRKRRK</sequence>
<feature type="binding site" evidence="11">
    <location>
        <position position="225"/>
    </location>
    <ligand>
        <name>Mn(2+)</name>
        <dbReference type="ChEBI" id="CHEBI:29035"/>
        <label>2</label>
    </ligand>
</feature>
<proteinExistence type="predicted"/>
<accession>A0A504JGR0</accession>
<dbReference type="GO" id="GO:0005525">
    <property type="term" value="F:GTP binding"/>
    <property type="evidence" value="ECO:0007669"/>
    <property type="project" value="UniProtKB-KW"/>
</dbReference>
<dbReference type="OrthoDB" id="9802323at2"/>
<dbReference type="SUPFAM" id="SSF103365">
    <property type="entry name" value="Hypothetical protein PH1602"/>
    <property type="match status" value="1"/>
</dbReference>
<dbReference type="GO" id="GO:0170057">
    <property type="term" value="F:RNA ligase (GTP) activity"/>
    <property type="evidence" value="ECO:0007669"/>
    <property type="project" value="UniProtKB-EC"/>
</dbReference>
<comment type="catalytic activity">
    <reaction evidence="8">
        <text>a 3'-end 3'-phospho-ribonucleotide-RNA + a 5'-end dephospho-ribonucleoside-RNA + GTP = a ribonucleotidyl-ribonucleotide-RNA + GMP + diphosphate</text>
        <dbReference type="Rhea" id="RHEA:68076"/>
        <dbReference type="Rhea" id="RHEA-COMP:10463"/>
        <dbReference type="Rhea" id="RHEA-COMP:13936"/>
        <dbReference type="Rhea" id="RHEA-COMP:17355"/>
        <dbReference type="ChEBI" id="CHEBI:33019"/>
        <dbReference type="ChEBI" id="CHEBI:37565"/>
        <dbReference type="ChEBI" id="CHEBI:58115"/>
        <dbReference type="ChEBI" id="CHEBI:83062"/>
        <dbReference type="ChEBI" id="CHEBI:138284"/>
        <dbReference type="ChEBI" id="CHEBI:173118"/>
        <dbReference type="EC" id="6.5.1.8"/>
    </reaction>
</comment>
<feature type="binding site" evidence="11">
    <location>
        <position position="207"/>
    </location>
    <ligand>
        <name>Mn(2+)</name>
        <dbReference type="ChEBI" id="CHEBI:29035"/>
        <label>1</label>
    </ligand>
</feature>
<dbReference type="GO" id="GO:0030145">
    <property type="term" value="F:manganese ion binding"/>
    <property type="evidence" value="ECO:0007669"/>
    <property type="project" value="TreeGrafter"/>
</dbReference>
<dbReference type="AlphaFoldDB" id="A0A504JGR0"/>
<evidence type="ECO:0000256" key="7">
    <source>
        <dbReference type="ARBA" id="ARBA00023211"/>
    </source>
</evidence>
<dbReference type="InterPro" id="IPR052915">
    <property type="entry name" value="RtcB-like"/>
</dbReference>
<evidence type="ECO:0000313" key="12">
    <source>
        <dbReference type="EMBL" id="TPN86958.1"/>
    </source>
</evidence>
<reference evidence="12 13" key="1">
    <citation type="submission" date="2019-06" db="EMBL/GenBank/DDBJ databases">
        <authorList>
            <person name="Meng X."/>
        </authorList>
    </citation>
    <scope>NUCLEOTIDE SEQUENCE [LARGE SCALE GENOMIC DNA]</scope>
    <source>
        <strain evidence="12 13">M625</strain>
    </source>
</reference>
<feature type="binding site" evidence="10">
    <location>
        <begin position="343"/>
        <end position="346"/>
    </location>
    <ligand>
        <name>GMP</name>
        <dbReference type="ChEBI" id="CHEBI:58115"/>
    </ligand>
</feature>
<evidence type="ECO:0000256" key="4">
    <source>
        <dbReference type="ARBA" id="ARBA00022741"/>
    </source>
</evidence>
<name>A0A504JGR0_9FLAO</name>
<dbReference type="Gene3D" id="3.90.1860.10">
    <property type="entry name" value="tRNA-splicing ligase RtcB"/>
    <property type="match status" value="1"/>
</dbReference>
<dbReference type="GO" id="GO:0006281">
    <property type="term" value="P:DNA repair"/>
    <property type="evidence" value="ECO:0007669"/>
    <property type="project" value="TreeGrafter"/>
</dbReference>
<dbReference type="RefSeq" id="WP_140590780.1">
    <property type="nucleotide sequence ID" value="NZ_VFWZ01000002.1"/>
</dbReference>
<dbReference type="Proteomes" id="UP000315540">
    <property type="component" value="Unassembled WGS sequence"/>
</dbReference>
<keyword evidence="13" id="KW-1185">Reference proteome</keyword>
<keyword evidence="3 11" id="KW-0479">Metal-binding</keyword>
<feature type="binding site" evidence="10">
    <location>
        <begin position="367"/>
        <end position="370"/>
    </location>
    <ligand>
        <name>GMP</name>
        <dbReference type="ChEBI" id="CHEBI:58115"/>
    </ligand>
</feature>
<evidence type="ECO:0000256" key="9">
    <source>
        <dbReference type="PIRSR" id="PIRSR601233-1"/>
    </source>
</evidence>
<evidence type="ECO:0000313" key="13">
    <source>
        <dbReference type="Proteomes" id="UP000315540"/>
    </source>
</evidence>
<gene>
    <name evidence="12" type="ORF">FHK87_04970</name>
</gene>
<evidence type="ECO:0000256" key="11">
    <source>
        <dbReference type="PIRSR" id="PIRSR601233-3"/>
    </source>
</evidence>
<dbReference type="InterPro" id="IPR001233">
    <property type="entry name" value="RtcB"/>
</dbReference>
<dbReference type="GO" id="GO:0006396">
    <property type="term" value="P:RNA processing"/>
    <property type="evidence" value="ECO:0007669"/>
    <property type="project" value="InterPro"/>
</dbReference>
<keyword evidence="2" id="KW-0436">Ligase</keyword>
<evidence type="ECO:0000256" key="8">
    <source>
        <dbReference type="ARBA" id="ARBA00047746"/>
    </source>
</evidence>
<dbReference type="InterPro" id="IPR036025">
    <property type="entry name" value="RtcB-like_sf"/>
</dbReference>
<keyword evidence="5" id="KW-0692">RNA repair</keyword>
<evidence type="ECO:0000256" key="5">
    <source>
        <dbReference type="ARBA" id="ARBA00022800"/>
    </source>
</evidence>
<dbReference type="PANTHER" id="PTHR43749:SF2">
    <property type="entry name" value="RNA-SPLICING LIGASE RTCB"/>
    <property type="match status" value="1"/>
</dbReference>
<comment type="cofactor">
    <cofactor evidence="11">
        <name>Mn(2+)</name>
        <dbReference type="ChEBI" id="CHEBI:29035"/>
    </cofactor>
    <text evidence="11">Binds 2 manganese ions per subunit.</text>
</comment>
<dbReference type="Pfam" id="PF01139">
    <property type="entry name" value="RtcB"/>
    <property type="match status" value="1"/>
</dbReference>
<keyword evidence="7 11" id="KW-0464">Manganese</keyword>
<organism evidence="12 13">
    <name type="scientific">Aquimarina algicola</name>
    <dbReference type="NCBI Taxonomy" id="2589995"/>
    <lineage>
        <taxon>Bacteria</taxon>
        <taxon>Pseudomonadati</taxon>
        <taxon>Bacteroidota</taxon>
        <taxon>Flavobacteriia</taxon>
        <taxon>Flavobacteriales</taxon>
        <taxon>Flavobacteriaceae</taxon>
        <taxon>Aquimarina</taxon>
    </lineage>
</organism>
<feature type="active site" description="GMP-histidine intermediate" evidence="9">
    <location>
        <position position="367"/>
    </location>
</feature>
<evidence type="ECO:0000256" key="1">
    <source>
        <dbReference type="ARBA" id="ARBA00012726"/>
    </source>
</evidence>
<dbReference type="GO" id="GO:0042245">
    <property type="term" value="P:RNA repair"/>
    <property type="evidence" value="ECO:0007669"/>
    <property type="project" value="UniProtKB-KW"/>
</dbReference>
<keyword evidence="4 10" id="KW-0547">Nucleotide-binding</keyword>
<evidence type="ECO:0000256" key="2">
    <source>
        <dbReference type="ARBA" id="ARBA00022598"/>
    </source>
</evidence>
<dbReference type="GO" id="GO:0003909">
    <property type="term" value="F:DNA ligase activity"/>
    <property type="evidence" value="ECO:0007669"/>
    <property type="project" value="TreeGrafter"/>
</dbReference>
<evidence type="ECO:0000256" key="10">
    <source>
        <dbReference type="PIRSR" id="PIRSR601233-2"/>
    </source>
</evidence>
<protein>
    <recommendedName>
        <fullName evidence="1">3'-phosphate/5'-hydroxy nucleic acid ligase</fullName>
        <ecNumber evidence="1">6.5.1.8</ecNumber>
    </recommendedName>
</protein>